<dbReference type="EMBL" id="JBHUOK010000030">
    <property type="protein sequence ID" value="MFD2790533.1"/>
    <property type="molecule type" value="Genomic_DNA"/>
</dbReference>
<evidence type="ECO:0000313" key="2">
    <source>
        <dbReference type="EMBL" id="MFD2790533.1"/>
    </source>
</evidence>
<name>A0ABW5VFV1_9FLAO</name>
<accession>A0ABW5VFV1</accession>
<protein>
    <submittedName>
        <fullName evidence="2">DNA-directed RNA polymerase subunit alpha C-terminal domain-containing protein</fullName>
    </submittedName>
</protein>
<dbReference type="Pfam" id="PF03118">
    <property type="entry name" value="RNA_pol_A_CTD"/>
    <property type="match status" value="1"/>
</dbReference>
<organism evidence="2 3">
    <name type="scientific">Arenibacter antarcticus</name>
    <dbReference type="NCBI Taxonomy" id="2040469"/>
    <lineage>
        <taxon>Bacteria</taxon>
        <taxon>Pseudomonadati</taxon>
        <taxon>Bacteroidota</taxon>
        <taxon>Flavobacteriia</taxon>
        <taxon>Flavobacteriales</taxon>
        <taxon>Flavobacteriaceae</taxon>
        <taxon>Arenibacter</taxon>
    </lineage>
</organism>
<dbReference type="SUPFAM" id="SSF47789">
    <property type="entry name" value="C-terminal domain of RNA polymerase alpha subunit"/>
    <property type="match status" value="1"/>
</dbReference>
<dbReference type="Proteomes" id="UP001597532">
    <property type="component" value="Unassembled WGS sequence"/>
</dbReference>
<keyword evidence="3" id="KW-1185">Reference proteome</keyword>
<evidence type="ECO:0000313" key="3">
    <source>
        <dbReference type="Proteomes" id="UP001597532"/>
    </source>
</evidence>
<comment type="caution">
    <text evidence="2">The sequence shown here is derived from an EMBL/GenBank/DDBJ whole genome shotgun (WGS) entry which is preliminary data.</text>
</comment>
<proteinExistence type="predicted"/>
<dbReference type="GO" id="GO:0016874">
    <property type="term" value="F:ligase activity"/>
    <property type="evidence" value="ECO:0007669"/>
    <property type="project" value="UniProtKB-KW"/>
</dbReference>
<keyword evidence="2" id="KW-0436">Ligase</keyword>
<dbReference type="Gene3D" id="1.10.150.20">
    <property type="entry name" value="5' to 3' exonuclease, C-terminal subdomain"/>
    <property type="match status" value="1"/>
</dbReference>
<dbReference type="GO" id="GO:0000428">
    <property type="term" value="C:DNA-directed RNA polymerase complex"/>
    <property type="evidence" value="ECO:0007669"/>
    <property type="project" value="UniProtKB-KW"/>
</dbReference>
<evidence type="ECO:0000259" key="1">
    <source>
        <dbReference type="Pfam" id="PF03118"/>
    </source>
</evidence>
<feature type="domain" description="RNA polymerase alpha subunit C-terminal" evidence="1">
    <location>
        <begin position="48"/>
        <end position="104"/>
    </location>
</feature>
<gene>
    <name evidence="2" type="ORF">ACFS1K_12235</name>
</gene>
<reference evidence="3" key="1">
    <citation type="journal article" date="2019" name="Int. J. Syst. Evol. Microbiol.">
        <title>The Global Catalogue of Microorganisms (GCM) 10K type strain sequencing project: providing services to taxonomists for standard genome sequencing and annotation.</title>
        <authorList>
            <consortium name="The Broad Institute Genomics Platform"/>
            <consortium name="The Broad Institute Genome Sequencing Center for Infectious Disease"/>
            <person name="Wu L."/>
            <person name="Ma J."/>
        </authorList>
    </citation>
    <scope>NUCLEOTIDE SEQUENCE [LARGE SCALE GENOMIC DNA]</scope>
    <source>
        <strain evidence="3">KCTC 52924</strain>
    </source>
</reference>
<dbReference type="InterPro" id="IPR011260">
    <property type="entry name" value="RNAP_asu_C"/>
</dbReference>
<sequence>MKKNMVTYDEFLEALDTIRKFQKQVSELYRETEGEVGSISKFVGVDRNTKIYRLPLSTRTFNVLKAMDKIELLEGTTQDLAKLSLKELLHTKNAGRKTIHEIKELCLFANLEMKR</sequence>
<dbReference type="RefSeq" id="WP_251806761.1">
    <property type="nucleotide sequence ID" value="NZ_CP166679.1"/>
</dbReference>
<keyword evidence="2" id="KW-0240">DNA-directed RNA polymerase</keyword>
<keyword evidence="2" id="KW-0804">Transcription</keyword>